<feature type="transmembrane region" description="Helical" evidence="1">
    <location>
        <begin position="748"/>
        <end position="766"/>
    </location>
</feature>
<sequence>MNTVFEIKVWDKKDDNSCFFLLLWDDRRRQLSASLNYSKEIQRCYQRWRQRYTRFYEFPSVKPIGDSGRINPGSGDRCYDLMEAEREFVNAFQRWLGEGEVRKIQQRIRDELTRVAHLISEDGKGIGTHPSVDIFVACDSIEMERLPWETWELAPEGTPLGRVRIFRSAMDNPDPIACTKPLTACGATPRFFKALGNAHRRKTRILAIFGDDPRLPLQDDWKAVRSLKSIAEVERVTWQPHENHVDIKTKIANAICDQRGWDVLFFAGHSDETTTTGGRLAIAPNISLSISELEEKLTQAREHRLQLAIFNSCSGLSIANSLIKLGLQVIVMREPIRNDVAQSFLQQFCKPLADHRDVYDALLEACQHLQSVEKFAYPSAYLLPSLFNPPGLIPYRIERFDWKKMLQQWLPTRPEAIALGTVLLLSVIPAIQVELLFDIRALVQAVYRNLTNQVPKHTLAPVLLVTIDQESLDQADEAIESTQGKLIDSEYLAKLVRHLYALNAQVIGIYYSRHIYQPRYENLDQAISFAVEKQNTWFVLATNKQDKVASRKWSLEGYIDFEPWTIEQPLEPTCIDESCPFAYQLAVAHLLNHQSSSDSLPQPTLNSTVDFQSQVSDYLKPGKTHNQGLIPFNQSAPPFGLASIIDFSIPPRQVYKSITAKELLNFPVPNPELQHHVMQQVVIITHGDYNDTEDDFYFPSVAGYWCHYYQPVEQDLKQCLEVLTRGEVFAYMVHHIIRQHRVVLIPDHWVIFLGAFLGKWTTIILVKKPLIQRHEQVLTLGSITGIYGLFVLQVYISALVLIPWFLPSILVCFYYSFAIQKYYLR</sequence>
<evidence type="ECO:0000256" key="1">
    <source>
        <dbReference type="SAM" id="Phobius"/>
    </source>
</evidence>
<evidence type="ECO:0000259" key="2">
    <source>
        <dbReference type="Pfam" id="PF05226"/>
    </source>
</evidence>
<keyword evidence="1" id="KW-1133">Transmembrane helix</keyword>
<dbReference type="InterPro" id="IPR007890">
    <property type="entry name" value="CHASE2"/>
</dbReference>
<evidence type="ECO:0000259" key="3">
    <source>
        <dbReference type="Pfam" id="PF12770"/>
    </source>
</evidence>
<reference evidence="5" key="1">
    <citation type="submission" date="2016-10" db="EMBL/GenBank/DDBJ databases">
        <title>Comparative genomics uncovers the prolific and rare metabolic potential of the cyanobacterial genus Moorea.</title>
        <authorList>
            <person name="Leao T."/>
            <person name="Castelao G."/>
            <person name="Korobeynikov A."/>
            <person name="Monroe E.A."/>
            <person name="Podell S."/>
            <person name="Glukhov E."/>
            <person name="Allen E."/>
            <person name="Gerwick W.H."/>
            <person name="Gerwick L."/>
        </authorList>
    </citation>
    <scope>NUCLEOTIDE SEQUENCE [LARGE SCALE GENOMIC DNA]</scope>
    <source>
        <strain evidence="5">JHB</strain>
    </source>
</reference>
<accession>A0A1D9FY67</accession>
<name>A0A1D9FY67_MOOP1</name>
<proteinExistence type="predicted"/>
<evidence type="ECO:0000313" key="4">
    <source>
        <dbReference type="EMBL" id="AOY80281.2"/>
    </source>
</evidence>
<feature type="transmembrane region" description="Helical" evidence="1">
    <location>
        <begin position="804"/>
        <end position="824"/>
    </location>
</feature>
<feature type="transmembrane region" description="Helical" evidence="1">
    <location>
        <begin position="778"/>
        <end position="798"/>
    </location>
</feature>
<keyword evidence="1" id="KW-0812">Transmembrane</keyword>
<feature type="domain" description="CHAT" evidence="3">
    <location>
        <begin position="225"/>
        <end position="374"/>
    </location>
</feature>
<feature type="domain" description="CHASE2" evidence="2">
    <location>
        <begin position="425"/>
        <end position="750"/>
    </location>
</feature>
<dbReference type="Pfam" id="PF05226">
    <property type="entry name" value="CHASE2"/>
    <property type="match status" value="1"/>
</dbReference>
<organism evidence="4 5">
    <name type="scientific">Moorena producens (strain JHB)</name>
    <dbReference type="NCBI Taxonomy" id="1454205"/>
    <lineage>
        <taxon>Bacteria</taxon>
        <taxon>Bacillati</taxon>
        <taxon>Cyanobacteriota</taxon>
        <taxon>Cyanophyceae</taxon>
        <taxon>Coleofasciculales</taxon>
        <taxon>Coleofasciculaceae</taxon>
        <taxon>Moorena</taxon>
    </lineage>
</organism>
<dbReference type="Proteomes" id="UP000176944">
    <property type="component" value="Chromosome"/>
</dbReference>
<protein>
    <submittedName>
        <fullName evidence="4">CHASE2 domain-containing protein</fullName>
    </submittedName>
</protein>
<keyword evidence="1" id="KW-0472">Membrane</keyword>
<dbReference type="InterPro" id="IPR024983">
    <property type="entry name" value="CHAT_dom"/>
</dbReference>
<gene>
    <name evidence="4" type="ORF">BJP36_10465</name>
</gene>
<dbReference type="AlphaFoldDB" id="A0A1D9FY67"/>
<dbReference type="EMBL" id="CP017708">
    <property type="protein sequence ID" value="AOY80281.2"/>
    <property type="molecule type" value="Genomic_DNA"/>
</dbReference>
<dbReference type="Pfam" id="PF12770">
    <property type="entry name" value="CHAT"/>
    <property type="match status" value="1"/>
</dbReference>
<evidence type="ECO:0000313" key="5">
    <source>
        <dbReference type="Proteomes" id="UP000176944"/>
    </source>
</evidence>